<keyword evidence="4" id="KW-1185">Reference proteome</keyword>
<feature type="region of interest" description="Disordered" evidence="1">
    <location>
        <begin position="85"/>
        <end position="104"/>
    </location>
</feature>
<dbReference type="CDD" id="cd00104">
    <property type="entry name" value="KAZAL_FS"/>
    <property type="match status" value="1"/>
</dbReference>
<dbReference type="PANTHER" id="PTHR21131">
    <property type="entry name" value="SERINE-TYPE ENDOPEPTIDASE INHIBITOR"/>
    <property type="match status" value="1"/>
</dbReference>
<dbReference type="EMBL" id="PGGO01000004">
    <property type="protein sequence ID" value="PSH69602.1"/>
    <property type="molecule type" value="Genomic_DNA"/>
</dbReference>
<dbReference type="Gene3D" id="3.30.60.30">
    <property type="match status" value="2"/>
</dbReference>
<proteinExistence type="predicted"/>
<dbReference type="InterPro" id="IPR053265">
    <property type="entry name" value="Serpin"/>
</dbReference>
<dbReference type="PANTHER" id="PTHR21131:SF0">
    <property type="entry name" value="GEO10195P1-RELATED"/>
    <property type="match status" value="1"/>
</dbReference>
<feature type="domain" description="Kazal-like" evidence="2">
    <location>
        <begin position="96"/>
        <end position="145"/>
    </location>
</feature>
<evidence type="ECO:0000313" key="3">
    <source>
        <dbReference type="EMBL" id="PSH69602.1"/>
    </source>
</evidence>
<reference evidence="4" key="1">
    <citation type="submission" date="2017-11" db="EMBL/GenBank/DDBJ databases">
        <authorList>
            <person name="Kuznetsova I."/>
            <person name="Sazanova A."/>
            <person name="Chirak E."/>
            <person name="Safronova V."/>
            <person name="Willems A."/>
        </authorList>
    </citation>
    <scope>NUCLEOTIDE SEQUENCE [LARGE SCALE GENOMIC DNA]</scope>
    <source>
        <strain evidence="4">STM 196</strain>
    </source>
</reference>
<gene>
    <name evidence="3" type="ORF">CU102_07350</name>
</gene>
<dbReference type="InterPro" id="IPR036058">
    <property type="entry name" value="Kazal_dom_sf"/>
</dbReference>
<evidence type="ECO:0000256" key="1">
    <source>
        <dbReference type="SAM" id="MobiDB-lite"/>
    </source>
</evidence>
<dbReference type="AlphaFoldDB" id="A0A2P7BT72"/>
<feature type="domain" description="Kazal-like" evidence="2">
    <location>
        <begin position="32"/>
        <end position="83"/>
    </location>
</feature>
<protein>
    <submittedName>
        <fullName evidence="3">Protease inhibitor</fullName>
    </submittedName>
</protein>
<organism evidence="3 4">
    <name type="scientific">Phyllobacterium brassicacearum</name>
    <dbReference type="NCBI Taxonomy" id="314235"/>
    <lineage>
        <taxon>Bacteria</taxon>
        <taxon>Pseudomonadati</taxon>
        <taxon>Pseudomonadota</taxon>
        <taxon>Alphaproteobacteria</taxon>
        <taxon>Hyphomicrobiales</taxon>
        <taxon>Phyllobacteriaceae</taxon>
        <taxon>Phyllobacterium</taxon>
    </lineage>
</organism>
<dbReference type="Proteomes" id="UP000241444">
    <property type="component" value="Unassembled WGS sequence"/>
</dbReference>
<dbReference type="PROSITE" id="PS51465">
    <property type="entry name" value="KAZAL_2"/>
    <property type="match status" value="2"/>
</dbReference>
<accession>A0A2P7BT72</accession>
<dbReference type="OrthoDB" id="9800302at2"/>
<evidence type="ECO:0000313" key="4">
    <source>
        <dbReference type="Proteomes" id="UP000241444"/>
    </source>
</evidence>
<dbReference type="InterPro" id="IPR002350">
    <property type="entry name" value="Kazal_dom"/>
</dbReference>
<comment type="caution">
    <text evidence="3">The sequence shown here is derived from an EMBL/GenBank/DDBJ whole genome shotgun (WGS) entry which is preliminary data.</text>
</comment>
<dbReference type="SUPFAM" id="SSF100895">
    <property type="entry name" value="Kazal-type serine protease inhibitors"/>
    <property type="match status" value="2"/>
</dbReference>
<sequence length="145" mass="15370">MQAGTTNFRKIGMLIAGAAIIASCTVSVEENGPGYPGSDSPQFCTREFAPVCGVRGSVRQTFGNACEARSRSFRIISSGECSYQGNRPGGGWSGRPDRPTEPSVPSMCTQQYEPVCGRRGDSIQSFGNACEARSAGYQVIGRGRC</sequence>
<name>A0A2P7BT72_9HYPH</name>
<dbReference type="Pfam" id="PF07648">
    <property type="entry name" value="Kazal_2"/>
    <property type="match status" value="2"/>
</dbReference>
<evidence type="ECO:0000259" key="2">
    <source>
        <dbReference type="PROSITE" id="PS51465"/>
    </source>
</evidence>